<dbReference type="InterPro" id="IPR052345">
    <property type="entry name" value="Rad_response_metalloprotease"/>
</dbReference>
<dbReference type="PANTHER" id="PTHR43236">
    <property type="entry name" value="ANTITOXIN HIGA1"/>
    <property type="match status" value="1"/>
</dbReference>
<comment type="caution">
    <text evidence="2">The sequence shown here is derived from an EMBL/GenBank/DDBJ whole genome shotgun (WGS) entry which is preliminary data.</text>
</comment>
<name>A0A1E5GCR3_9ENTE</name>
<dbReference type="AlphaFoldDB" id="A0A1E5GCR3"/>
<dbReference type="OrthoDB" id="9796786at2"/>
<dbReference type="EMBL" id="MIJY01000043">
    <property type="protein sequence ID" value="OEG10469.1"/>
    <property type="molecule type" value="Genomic_DNA"/>
</dbReference>
<dbReference type="Gene3D" id="1.10.10.2910">
    <property type="match status" value="1"/>
</dbReference>
<protein>
    <recommendedName>
        <fullName evidence="1">IrrE N-terminal-like domain-containing protein</fullName>
    </recommendedName>
</protein>
<proteinExistence type="predicted"/>
<evidence type="ECO:0000313" key="2">
    <source>
        <dbReference type="EMBL" id="OEG10469.1"/>
    </source>
</evidence>
<dbReference type="RefSeq" id="WP_069664250.1">
    <property type="nucleotide sequence ID" value="NZ_JBHUJJ010000001.1"/>
</dbReference>
<evidence type="ECO:0000313" key="3">
    <source>
        <dbReference type="Proteomes" id="UP000095094"/>
    </source>
</evidence>
<evidence type="ECO:0000259" key="1">
    <source>
        <dbReference type="Pfam" id="PF06114"/>
    </source>
</evidence>
<dbReference type="InterPro" id="IPR010359">
    <property type="entry name" value="IrrE_HExxH"/>
</dbReference>
<dbReference type="Proteomes" id="UP000095094">
    <property type="component" value="Unassembled WGS sequence"/>
</dbReference>
<gene>
    <name evidence="2" type="ORF">BCR25_08295</name>
</gene>
<dbReference type="PANTHER" id="PTHR43236:SF2">
    <property type="entry name" value="BLL0069 PROTEIN"/>
    <property type="match status" value="1"/>
</dbReference>
<sequence>MAVARIAINPDVVSYYIQTSDILIDDLVQDNQLKNITEWLNLTIKPTFNQLNQLSKKIKVPFGYLLLNEVQSEDNKLINYRTILNNDVSKPSRDLLDTISDMEEKQNWMVDYLIRNGYQELSFIGSTSANQDVEKVAATIRKTLDIEETWYLHCSFGTAFNYLRKKFEKMGILVMQNGVVKANTHRPLNIDEFRAFALVNAYAPLIFINSTDSFNGKIFSLFHEVVHIFLGENDLFNDNHIPSPMYRNETEIFCNAVASELCISTKNFKTMWSNINTLNHSEKMQEIAQKCRVSILVIAVKALKNNYIDESMYYEIRKECLKYYKQEKDKTNRSIGGGNGLNTAISKIDKRFFHFLSNDIKHGHTQYTEAFRLLNTNRKTYDKIEKKILEG</sequence>
<keyword evidence="3" id="KW-1185">Reference proteome</keyword>
<reference evidence="3" key="1">
    <citation type="submission" date="2016-09" db="EMBL/GenBank/DDBJ databases">
        <authorList>
            <person name="Gulvik C.A."/>
        </authorList>
    </citation>
    <scope>NUCLEOTIDE SEQUENCE [LARGE SCALE GENOMIC DNA]</scope>
    <source>
        <strain evidence="3">LMG 8895</strain>
    </source>
</reference>
<accession>A0A1E5GCR3</accession>
<dbReference type="Pfam" id="PF06114">
    <property type="entry name" value="Peptidase_M78"/>
    <property type="match status" value="1"/>
</dbReference>
<organism evidence="2 3">
    <name type="scientific">Enterococcus termitis</name>
    <dbReference type="NCBI Taxonomy" id="332950"/>
    <lineage>
        <taxon>Bacteria</taxon>
        <taxon>Bacillati</taxon>
        <taxon>Bacillota</taxon>
        <taxon>Bacilli</taxon>
        <taxon>Lactobacillales</taxon>
        <taxon>Enterococcaceae</taxon>
        <taxon>Enterococcus</taxon>
    </lineage>
</organism>
<feature type="domain" description="IrrE N-terminal-like" evidence="1">
    <location>
        <begin position="168"/>
        <end position="301"/>
    </location>
</feature>